<dbReference type="EMBL" id="CANUEZ050000216">
    <property type="protein sequence ID" value="CAM0512508.1"/>
    <property type="molecule type" value="Genomic_DNA"/>
</dbReference>
<accession>A0ABC9HI99</accession>
<sequence length="99" mass="11300">MTYVGFVTSLCRRFKLRSSTKDQFWRLIFICGAKSPTQSDLDTRLLTKLDQEPSTTPQHLIGKCEHLVSLKNDAAVIRQSDRPPQAVNKFLTHKQVPSK</sequence>
<reference evidence="1 2" key="1">
    <citation type="submission" date="2024-08" db="EMBL/GenBank/DDBJ databases">
        <authorList>
            <person name="Paterson S."/>
        </authorList>
    </citation>
    <scope>NUCLEOTIDE SEQUENCE [LARGE SCALE GENOMIC DNA]</scope>
</reference>
<comment type="caution">
    <text evidence="1">The sequence shown here is derived from an EMBL/GenBank/DDBJ whole genome shotgun (WGS) entry which is preliminary data.</text>
</comment>
<organism evidence="1 2">
    <name type="scientific">Fasciola hepatica</name>
    <name type="common">Liver fluke</name>
    <dbReference type="NCBI Taxonomy" id="6192"/>
    <lineage>
        <taxon>Eukaryota</taxon>
        <taxon>Metazoa</taxon>
        <taxon>Spiralia</taxon>
        <taxon>Lophotrochozoa</taxon>
        <taxon>Platyhelminthes</taxon>
        <taxon>Trematoda</taxon>
        <taxon>Digenea</taxon>
        <taxon>Plagiorchiida</taxon>
        <taxon>Echinostomata</taxon>
        <taxon>Echinostomatoidea</taxon>
        <taxon>Fasciolidae</taxon>
        <taxon>Fasciola</taxon>
    </lineage>
</organism>
<evidence type="ECO:0000313" key="1">
    <source>
        <dbReference type="EMBL" id="CAM0512508.1"/>
    </source>
</evidence>
<proteinExistence type="predicted"/>
<evidence type="ECO:0000313" key="2">
    <source>
        <dbReference type="Proteomes" id="UP001189180"/>
    </source>
</evidence>
<gene>
    <name evidence="1" type="ORF">FHB240107_LOCUS8639</name>
</gene>
<protein>
    <submittedName>
        <fullName evidence="1">Uncharacterized protein</fullName>
    </submittedName>
</protein>
<dbReference type="Proteomes" id="UP001189180">
    <property type="component" value="Unassembled WGS sequence"/>
</dbReference>
<dbReference type="AlphaFoldDB" id="A0ABC9HI99"/>
<keyword evidence="2" id="KW-1185">Reference proteome</keyword>
<name>A0ABC9HI99_FASHE</name>